<dbReference type="Pfam" id="PF05226">
    <property type="entry name" value="CHASE2"/>
    <property type="match status" value="1"/>
</dbReference>
<keyword evidence="1" id="KW-0472">Membrane</keyword>
<feature type="domain" description="CHASE2" evidence="2">
    <location>
        <begin position="404"/>
        <end position="759"/>
    </location>
</feature>
<reference evidence="3 4" key="1">
    <citation type="submission" date="2019-01" db="EMBL/GenBank/DDBJ databases">
        <title>Coherence of Microcystis species and biogeography revealed through population genomics.</title>
        <authorList>
            <person name="Perez-Carrascal O.M."/>
            <person name="Terrat Y."/>
            <person name="Giani A."/>
            <person name="Fortin N."/>
            <person name="Tromas N."/>
            <person name="Shapiro B.J."/>
        </authorList>
    </citation>
    <scope>NUCLEOTIDE SEQUENCE [LARGE SCALE GENOMIC DNA]</scope>
    <source>
        <strain evidence="3">Mw_MB_S_20031200_S109D</strain>
    </source>
</reference>
<name>A0A552LI31_9CHRO</name>
<proteinExistence type="predicted"/>
<evidence type="ECO:0000256" key="1">
    <source>
        <dbReference type="SAM" id="Phobius"/>
    </source>
</evidence>
<dbReference type="InterPro" id="IPR024983">
    <property type="entry name" value="CHAT_dom"/>
</dbReference>
<comment type="caution">
    <text evidence="3">The sequence shown here is derived from an EMBL/GenBank/DDBJ whole genome shotgun (WGS) entry which is preliminary data.</text>
</comment>
<dbReference type="InterPro" id="IPR007890">
    <property type="entry name" value="CHASE2"/>
</dbReference>
<organism evidence="3 4">
    <name type="scientific">Microcystis wesenbergii Mw_MB_S_20031200_S109D</name>
    <dbReference type="NCBI Taxonomy" id="2486241"/>
    <lineage>
        <taxon>Bacteria</taxon>
        <taxon>Bacillati</taxon>
        <taxon>Cyanobacteriota</taxon>
        <taxon>Cyanophyceae</taxon>
        <taxon>Oscillatoriophycideae</taxon>
        <taxon>Chroococcales</taxon>
        <taxon>Microcystaceae</taxon>
        <taxon>Microcystis</taxon>
    </lineage>
</organism>
<protein>
    <submittedName>
        <fullName evidence="3">CHASE2 domain-containing protein</fullName>
    </submittedName>
</protein>
<dbReference type="EMBL" id="SFAP01000219">
    <property type="protein sequence ID" value="TRV19895.1"/>
    <property type="molecule type" value="Genomic_DNA"/>
</dbReference>
<dbReference type="Pfam" id="PF12770">
    <property type="entry name" value="CHAT"/>
    <property type="match status" value="1"/>
</dbReference>
<dbReference type="Proteomes" id="UP000318616">
    <property type="component" value="Unassembled WGS sequence"/>
</dbReference>
<dbReference type="SMART" id="SM01080">
    <property type="entry name" value="CHASE2"/>
    <property type="match status" value="1"/>
</dbReference>
<keyword evidence="1" id="KW-0812">Transmembrane</keyword>
<feature type="transmembrane region" description="Helical" evidence="1">
    <location>
        <begin position="794"/>
        <end position="814"/>
    </location>
</feature>
<evidence type="ECO:0000259" key="2">
    <source>
        <dbReference type="SMART" id="SM01080"/>
    </source>
</evidence>
<feature type="transmembrane region" description="Helical" evidence="1">
    <location>
        <begin position="746"/>
        <end position="764"/>
    </location>
</feature>
<feature type="transmembrane region" description="Helical" evidence="1">
    <location>
        <begin position="769"/>
        <end position="788"/>
    </location>
</feature>
<gene>
    <name evidence="3" type="ORF">EWV88_18145</name>
</gene>
<keyword evidence="1" id="KW-1133">Transmembrane helix</keyword>
<dbReference type="AlphaFoldDB" id="A0A552LI31"/>
<evidence type="ECO:0000313" key="3">
    <source>
        <dbReference type="EMBL" id="TRV19895.1"/>
    </source>
</evidence>
<accession>A0A552LI31</accession>
<sequence>MIKLLTLELDGTFDRGFKVKLEIRPDLNSRPQTVIKARLPANLELLTFYRQWQRYYSELEGFFKVLKDSNPQQITKSSQQNLVFKNCQEKAKLFEDNLNKWLNNSPEFEPIKTAILRSGNNFRIWLQTDNIWLQRFPWEKWEILKNIGADIAIIVSEYDTLARQLNNHEKIRILAILGYATDLRFLEEDRKTLDDIAGKAGAEIIWKKAPHPQKLNQLLRQETWNILFFSGHSASTEDGQDCEIQLTETHKLKIADFSFSLGEATKNGLKLAIFNSCDGIGLAQQLSREKGMALPHLIFMREKLPDPISPKFLQYFLTAFTSNKSLYTAVHEAQKNLHDDWEKDYPCASWLPVVCPNPTEEPPTWHSFSNSPQKQQNWRRFALTFGLGLAVAMTVLAIRETGILEPLELNIYDRLMQLKPKDKPDERLLIITIDRQDWAYQDRMGMKRPTIPGSDQKRSLAGEALSQLLNKLLPYQPQIIALDILRPIAASEDYPPLANQLQNTPNFISICKFNNYPQPDGFTPPPELPKNQSGFSNTVPDETIAGVPRIRRFLYQAKLDRTSPCLPPDSLATVDSMSCNFKDYAPSFSLLIAKRHLESQNQDFDCNKLERGILEINIGDTHLGDWLQSNRGPYKTRQSDTRSGRQVMLAYRRIADNGIDAIIKIAPKKSLRQVLDPRFNPKSVREKIVLIGVTEPGIDDFLTPFSRNPSEAIPGVYLHAHAVSQILDTMMGKRASIAFWNPLQETFWVLGWSLVGGLLTWRFLRVKTVLLTVAIALISLTGIGWLLFSYFGLWVPILPPAIALLTTSGIFFFLRSYTKSVE</sequence>
<evidence type="ECO:0000313" key="4">
    <source>
        <dbReference type="Proteomes" id="UP000318616"/>
    </source>
</evidence>